<proteinExistence type="predicted"/>
<reference evidence="1" key="1">
    <citation type="submission" date="2021-02" db="EMBL/GenBank/DDBJ databases">
        <authorList>
            <person name="Nowell W R."/>
        </authorList>
    </citation>
    <scope>NUCLEOTIDE SEQUENCE</scope>
</reference>
<dbReference type="EMBL" id="CAJOBB010004059">
    <property type="protein sequence ID" value="CAF4072116.1"/>
    <property type="molecule type" value="Genomic_DNA"/>
</dbReference>
<name>A0A819TZR4_9BILA</name>
<organism evidence="1 2">
    <name type="scientific">Adineta steineri</name>
    <dbReference type="NCBI Taxonomy" id="433720"/>
    <lineage>
        <taxon>Eukaryota</taxon>
        <taxon>Metazoa</taxon>
        <taxon>Spiralia</taxon>
        <taxon>Gnathifera</taxon>
        <taxon>Rotifera</taxon>
        <taxon>Eurotatoria</taxon>
        <taxon>Bdelloidea</taxon>
        <taxon>Adinetida</taxon>
        <taxon>Adinetidae</taxon>
        <taxon>Adineta</taxon>
    </lineage>
</organism>
<feature type="non-terminal residue" evidence="1">
    <location>
        <position position="17"/>
    </location>
</feature>
<sequence>MGDDASKKQKSAALRDP</sequence>
<dbReference type="Proteomes" id="UP000663868">
    <property type="component" value="Unassembled WGS sequence"/>
</dbReference>
<gene>
    <name evidence="1" type="ORF">KXQ929_LOCUS32810</name>
</gene>
<accession>A0A819TZR4</accession>
<dbReference type="AlphaFoldDB" id="A0A819TZR4"/>
<protein>
    <submittedName>
        <fullName evidence="1">Uncharacterized protein</fullName>
    </submittedName>
</protein>
<evidence type="ECO:0000313" key="2">
    <source>
        <dbReference type="Proteomes" id="UP000663868"/>
    </source>
</evidence>
<evidence type="ECO:0000313" key="1">
    <source>
        <dbReference type="EMBL" id="CAF4072116.1"/>
    </source>
</evidence>
<comment type="caution">
    <text evidence="1">The sequence shown here is derived from an EMBL/GenBank/DDBJ whole genome shotgun (WGS) entry which is preliminary data.</text>
</comment>